<evidence type="ECO:0000256" key="14">
    <source>
        <dbReference type="SAM" id="Phobius"/>
    </source>
</evidence>
<organism evidence="15">
    <name type="scientific">Eutreptiella gymnastica</name>
    <dbReference type="NCBI Taxonomy" id="73025"/>
    <lineage>
        <taxon>Eukaryota</taxon>
        <taxon>Discoba</taxon>
        <taxon>Euglenozoa</taxon>
        <taxon>Euglenida</taxon>
        <taxon>Spirocuta</taxon>
        <taxon>Euglenophyceae</taxon>
        <taxon>Eutreptiales</taxon>
        <taxon>Eutreptiaceae</taxon>
        <taxon>Eutreptiella</taxon>
    </lineage>
</organism>
<keyword evidence="5 12" id="KW-0812">Transmembrane</keyword>
<dbReference type="EMBL" id="HBJA01145768">
    <property type="protein sequence ID" value="CAE0838749.1"/>
    <property type="molecule type" value="Transcribed_RNA"/>
</dbReference>
<evidence type="ECO:0000256" key="3">
    <source>
        <dbReference type="ARBA" id="ARBA00022448"/>
    </source>
</evidence>
<proteinExistence type="inferred from homology"/>
<comment type="subcellular location">
    <subcellularLocation>
        <location evidence="1">Membrane</location>
    </subcellularLocation>
</comment>
<dbReference type="PANTHER" id="PTHR31803">
    <property type="entry name" value="ALTERNATIVE OXIDASE"/>
    <property type="match status" value="1"/>
</dbReference>
<name>A0A7S4GJJ8_9EUGL</name>
<dbReference type="Pfam" id="PF01786">
    <property type="entry name" value="AOX"/>
    <property type="match status" value="1"/>
</dbReference>
<dbReference type="InterPro" id="IPR002680">
    <property type="entry name" value="AOX"/>
</dbReference>
<feature type="transmembrane region" description="Helical" evidence="14">
    <location>
        <begin position="525"/>
        <end position="544"/>
    </location>
</feature>
<accession>A0A7S4GJJ8</accession>
<feature type="transmembrane region" description="Helical" evidence="14">
    <location>
        <begin position="20"/>
        <end position="37"/>
    </location>
</feature>
<dbReference type="GO" id="GO:0010230">
    <property type="term" value="P:alternative respiration"/>
    <property type="evidence" value="ECO:0007669"/>
    <property type="project" value="TreeGrafter"/>
</dbReference>
<dbReference type="PROSITE" id="PS51257">
    <property type="entry name" value="PROKAR_LIPOPROTEIN"/>
    <property type="match status" value="1"/>
</dbReference>
<evidence type="ECO:0000256" key="1">
    <source>
        <dbReference type="ARBA" id="ARBA00004370"/>
    </source>
</evidence>
<dbReference type="GO" id="GO:0009916">
    <property type="term" value="F:alternative oxidase activity"/>
    <property type="evidence" value="ECO:0007669"/>
    <property type="project" value="UniProtKB-UniRule"/>
</dbReference>
<dbReference type="GO" id="GO:0098803">
    <property type="term" value="C:respiratory chain complex"/>
    <property type="evidence" value="ECO:0007669"/>
    <property type="project" value="UniProtKB-UniRule"/>
</dbReference>
<dbReference type="Gene3D" id="1.20.1260.140">
    <property type="entry name" value="Alternative oxidase"/>
    <property type="match status" value="1"/>
</dbReference>
<keyword evidence="10 12" id="KW-0408">Iron</keyword>
<sequence>MYYDRDLASRPEATTSRAQWAPYVLAVGVGCALALWAQSSIPRLTASTQAVVAEANVRVQPLQMPAVQSAGVYAQGPQRLTPSVQGADLLQAPALTDHSDLLGASMHSSLPDLHKVVFGGLLLLPAAVLALWTKRQSDGPAKGMEGMESASGLTAAQPRPSSHFVMMATGIDNGQEEGGDTEKAEAEAEATEVNGAKPPKPKAVGKVKQLWVQWGLLGLTVGVIVAAAQFMGIGPEEVQTLIGGTGADLGALGGAEDVVASTVDALGGDVVDRVDIMEIAAALGVNADVLKEFIASSAETGVEFETEVLGEDVISTRLATVLLFGSVGALAGQVAESLDADDSEKGQGFDPIGLYTPGERREGTVLKGRVSLEDDRMASAVGMGFRKFSRELRELVRTAFGSNVAAPKMSELTKNLNLSNDAVWEREYSREQVPSALPVKLVYDVLCRFIDVAFDGRPIQRFWFLETVARMPYFAYMTILHLYETLGWWRSLELRTVHAAEEDNESHHLMIMESLGGDREYFDRFLAQHGAIFYYWVLVLFFLVDPRFSYNFSRLLEMHAVDTYGEFVDANAEELKKLPPPPIAVEYYRTGDLYTFDKFQTSQRGLPEDQLRRPPCATLYDVFSNIRDDELEHVKTMTACEAWITGGPSPVPLGSATISIDNYEKEVQRTDEGREAWKRWSEYVNETLRK</sequence>
<comment type="similarity">
    <text evidence="2 12">Belongs to the alternative oxidase family.</text>
</comment>
<gene>
    <name evidence="15" type="ORF">EGYM00163_LOCUS50121</name>
</gene>
<evidence type="ECO:0000256" key="4">
    <source>
        <dbReference type="ARBA" id="ARBA00022660"/>
    </source>
</evidence>
<keyword evidence="11 12" id="KW-0472">Membrane</keyword>
<dbReference type="PANTHER" id="PTHR31803:SF19">
    <property type="entry name" value="UBIQUINOL OXIDASE"/>
    <property type="match status" value="1"/>
</dbReference>
<comment type="cofactor">
    <cofactor evidence="12">
        <name>Fe cation</name>
        <dbReference type="ChEBI" id="CHEBI:24875"/>
    </cofactor>
    <text evidence="12">Binds 2 iron ions per subunit.</text>
</comment>
<dbReference type="CDD" id="cd01053">
    <property type="entry name" value="AOX"/>
    <property type="match status" value="1"/>
</dbReference>
<dbReference type="InterPro" id="IPR038659">
    <property type="entry name" value="AOX_sf"/>
</dbReference>
<evidence type="ECO:0000256" key="8">
    <source>
        <dbReference type="ARBA" id="ARBA00022989"/>
    </source>
</evidence>
<keyword evidence="8 14" id="KW-1133">Transmembrane helix</keyword>
<keyword evidence="7 12" id="KW-0249">Electron transport</keyword>
<keyword evidence="4 12" id="KW-0679">Respiratory chain</keyword>
<feature type="transmembrane region" description="Helical" evidence="14">
    <location>
        <begin position="116"/>
        <end position="133"/>
    </location>
</feature>
<evidence type="ECO:0000256" key="13">
    <source>
        <dbReference type="SAM" id="MobiDB-lite"/>
    </source>
</evidence>
<evidence type="ECO:0000256" key="10">
    <source>
        <dbReference type="ARBA" id="ARBA00023004"/>
    </source>
</evidence>
<dbReference type="EC" id="1.-.-.-" evidence="12"/>
<feature type="region of interest" description="Disordered" evidence="13">
    <location>
        <begin position="138"/>
        <end position="159"/>
    </location>
</feature>
<dbReference type="AlphaFoldDB" id="A0A7S4GJJ8"/>
<evidence type="ECO:0000256" key="5">
    <source>
        <dbReference type="ARBA" id="ARBA00022692"/>
    </source>
</evidence>
<evidence type="ECO:0000256" key="6">
    <source>
        <dbReference type="ARBA" id="ARBA00022723"/>
    </source>
</evidence>
<reference evidence="15" key="1">
    <citation type="submission" date="2021-01" db="EMBL/GenBank/DDBJ databases">
        <authorList>
            <person name="Corre E."/>
            <person name="Pelletier E."/>
            <person name="Niang G."/>
            <person name="Scheremetjew M."/>
            <person name="Finn R."/>
            <person name="Kale V."/>
            <person name="Holt S."/>
            <person name="Cochrane G."/>
            <person name="Meng A."/>
            <person name="Brown T."/>
            <person name="Cohen L."/>
        </authorList>
    </citation>
    <scope>NUCLEOTIDE SEQUENCE</scope>
    <source>
        <strain evidence="15">CCMP1594</strain>
    </source>
</reference>
<evidence type="ECO:0000256" key="11">
    <source>
        <dbReference type="ARBA" id="ARBA00023136"/>
    </source>
</evidence>
<protein>
    <recommendedName>
        <fullName evidence="12">Alternative oxidase</fullName>
        <ecNumber evidence="12">1.-.-.-</ecNumber>
    </recommendedName>
</protein>
<dbReference type="GO" id="GO:0046872">
    <property type="term" value="F:metal ion binding"/>
    <property type="evidence" value="ECO:0007669"/>
    <property type="project" value="UniProtKB-UniRule"/>
</dbReference>
<dbReference type="GO" id="GO:0005739">
    <property type="term" value="C:mitochondrion"/>
    <property type="evidence" value="ECO:0007669"/>
    <property type="project" value="TreeGrafter"/>
</dbReference>
<feature type="transmembrane region" description="Helical" evidence="14">
    <location>
        <begin position="211"/>
        <end position="233"/>
    </location>
</feature>
<keyword evidence="6 12" id="KW-0479">Metal-binding</keyword>
<evidence type="ECO:0000256" key="2">
    <source>
        <dbReference type="ARBA" id="ARBA00008388"/>
    </source>
</evidence>
<evidence type="ECO:0000256" key="9">
    <source>
        <dbReference type="ARBA" id="ARBA00023002"/>
    </source>
</evidence>
<dbReference type="GO" id="GO:0016020">
    <property type="term" value="C:membrane"/>
    <property type="evidence" value="ECO:0007669"/>
    <property type="project" value="UniProtKB-SubCell"/>
</dbReference>
<evidence type="ECO:0000313" key="15">
    <source>
        <dbReference type="EMBL" id="CAE0838749.1"/>
    </source>
</evidence>
<keyword evidence="9 12" id="KW-0560">Oxidoreductase</keyword>
<evidence type="ECO:0000256" key="12">
    <source>
        <dbReference type="RuleBase" id="RU003779"/>
    </source>
</evidence>
<evidence type="ECO:0000256" key="7">
    <source>
        <dbReference type="ARBA" id="ARBA00022982"/>
    </source>
</evidence>
<keyword evidence="3" id="KW-0813">Transport</keyword>
<feature type="region of interest" description="Disordered" evidence="13">
    <location>
        <begin position="172"/>
        <end position="200"/>
    </location>
</feature>